<dbReference type="PROSITE" id="PS00233">
    <property type="entry name" value="CHIT_BIND_RR_1"/>
    <property type="match status" value="1"/>
</dbReference>
<evidence type="ECO:0000256" key="4">
    <source>
        <dbReference type="SAM" id="SignalP"/>
    </source>
</evidence>
<evidence type="ECO:0000313" key="5">
    <source>
        <dbReference type="EMBL" id="KAI9565456.1"/>
    </source>
</evidence>
<sequence length="184" mass="20925">MIKLVPLQVLVVIVFCVLLQATGEEESKPYQFGFNLGTQHREEKKDANGIIIGEYGFLTADGYYQTVMYATDKEGRFLITGRKRVRVTPPKPRPEVDGRQGRTNSDVPTTTTTTTTTTTERTKVYHFNYTALQHGREETGFSDTSKVGDYFWDGPDGYRRIITYDADDARGYRPIVKQVKLPIQ</sequence>
<dbReference type="AlphaFoldDB" id="A0AAD5PZ38"/>
<dbReference type="PANTHER" id="PTHR10380:SF119">
    <property type="entry name" value="PROTEIN LETHAL(3)MALIGNANT BLOOD NEOPLASM 1"/>
    <property type="match status" value="1"/>
</dbReference>
<reference evidence="5 6" key="1">
    <citation type="submission" date="2022-05" db="EMBL/GenBank/DDBJ databases">
        <title>A multi-omics perspective on studying reproductive biology in Daphnia sinensis.</title>
        <authorList>
            <person name="Jia J."/>
        </authorList>
    </citation>
    <scope>NUCLEOTIDE SEQUENCE [LARGE SCALE GENOMIC DNA]</scope>
    <source>
        <strain evidence="5 6">WSL</strain>
    </source>
</reference>
<protein>
    <submittedName>
        <fullName evidence="5">Uncharacterized protein</fullName>
    </submittedName>
</protein>
<dbReference type="PANTHER" id="PTHR10380">
    <property type="entry name" value="CUTICLE PROTEIN"/>
    <property type="match status" value="1"/>
</dbReference>
<feature type="signal peptide" evidence="4">
    <location>
        <begin position="1"/>
        <end position="23"/>
    </location>
</feature>
<proteinExistence type="predicted"/>
<dbReference type="InterPro" id="IPR050468">
    <property type="entry name" value="Cuticle_Struct_Prot"/>
</dbReference>
<dbReference type="InterPro" id="IPR000618">
    <property type="entry name" value="Insect_cuticle"/>
</dbReference>
<dbReference type="GO" id="GO:0062129">
    <property type="term" value="C:chitin-based extracellular matrix"/>
    <property type="evidence" value="ECO:0007669"/>
    <property type="project" value="TreeGrafter"/>
</dbReference>
<evidence type="ECO:0000313" key="6">
    <source>
        <dbReference type="Proteomes" id="UP000820818"/>
    </source>
</evidence>
<evidence type="ECO:0000256" key="1">
    <source>
        <dbReference type="ARBA" id="ARBA00022460"/>
    </source>
</evidence>
<evidence type="ECO:0000256" key="2">
    <source>
        <dbReference type="PROSITE-ProRule" id="PRU00497"/>
    </source>
</evidence>
<comment type="caution">
    <text evidence="5">The sequence shown here is derived from an EMBL/GenBank/DDBJ whole genome shotgun (WGS) entry which is preliminary data.</text>
</comment>
<dbReference type="Proteomes" id="UP000820818">
    <property type="component" value="Linkage Group LG1"/>
</dbReference>
<dbReference type="PROSITE" id="PS51155">
    <property type="entry name" value="CHIT_BIND_RR_2"/>
    <property type="match status" value="2"/>
</dbReference>
<organism evidence="5 6">
    <name type="scientific">Daphnia sinensis</name>
    <dbReference type="NCBI Taxonomy" id="1820382"/>
    <lineage>
        <taxon>Eukaryota</taxon>
        <taxon>Metazoa</taxon>
        <taxon>Ecdysozoa</taxon>
        <taxon>Arthropoda</taxon>
        <taxon>Crustacea</taxon>
        <taxon>Branchiopoda</taxon>
        <taxon>Diplostraca</taxon>
        <taxon>Cladocera</taxon>
        <taxon>Anomopoda</taxon>
        <taxon>Daphniidae</taxon>
        <taxon>Daphnia</taxon>
        <taxon>Daphnia similis group</taxon>
    </lineage>
</organism>
<keyword evidence="1 2" id="KW-0193">Cuticle</keyword>
<dbReference type="EMBL" id="WJBH02000001">
    <property type="protein sequence ID" value="KAI9565456.1"/>
    <property type="molecule type" value="Genomic_DNA"/>
</dbReference>
<dbReference type="InterPro" id="IPR031311">
    <property type="entry name" value="CHIT_BIND_RR_consensus"/>
</dbReference>
<evidence type="ECO:0000256" key="3">
    <source>
        <dbReference type="SAM" id="MobiDB-lite"/>
    </source>
</evidence>
<keyword evidence="6" id="KW-1185">Reference proteome</keyword>
<feature type="chain" id="PRO_5042063938" evidence="4">
    <location>
        <begin position="24"/>
        <end position="184"/>
    </location>
</feature>
<gene>
    <name evidence="5" type="ORF">GHT06_009248</name>
</gene>
<feature type="region of interest" description="Disordered" evidence="3">
    <location>
        <begin position="87"/>
        <end position="117"/>
    </location>
</feature>
<keyword evidence="4" id="KW-0732">Signal</keyword>
<accession>A0AAD5PZ38</accession>
<name>A0AAD5PZ38_9CRUS</name>
<dbReference type="Pfam" id="PF00379">
    <property type="entry name" value="Chitin_bind_4"/>
    <property type="match status" value="2"/>
</dbReference>
<dbReference type="GO" id="GO:0008010">
    <property type="term" value="F:structural constituent of chitin-based larval cuticle"/>
    <property type="evidence" value="ECO:0007669"/>
    <property type="project" value="TreeGrafter"/>
</dbReference>